<gene>
    <name evidence="2" type="ORF">METZ01_LOCUS317636</name>
</gene>
<name>A0A382NYJ3_9ZZZZ</name>
<feature type="compositionally biased region" description="Polar residues" evidence="1">
    <location>
        <begin position="1"/>
        <end position="12"/>
    </location>
</feature>
<feature type="region of interest" description="Disordered" evidence="1">
    <location>
        <begin position="1"/>
        <end position="33"/>
    </location>
</feature>
<organism evidence="2">
    <name type="scientific">marine metagenome</name>
    <dbReference type="NCBI Taxonomy" id="408172"/>
    <lineage>
        <taxon>unclassified sequences</taxon>
        <taxon>metagenomes</taxon>
        <taxon>ecological metagenomes</taxon>
    </lineage>
</organism>
<dbReference type="EMBL" id="UINC01102848">
    <property type="protein sequence ID" value="SVC64782.1"/>
    <property type="molecule type" value="Genomic_DNA"/>
</dbReference>
<proteinExistence type="predicted"/>
<feature type="compositionally biased region" description="Acidic residues" evidence="1">
    <location>
        <begin position="23"/>
        <end position="33"/>
    </location>
</feature>
<accession>A0A382NYJ3</accession>
<feature type="non-terminal residue" evidence="2">
    <location>
        <position position="33"/>
    </location>
</feature>
<protein>
    <submittedName>
        <fullName evidence="2">Uncharacterized protein</fullName>
    </submittedName>
</protein>
<evidence type="ECO:0000256" key="1">
    <source>
        <dbReference type="SAM" id="MobiDB-lite"/>
    </source>
</evidence>
<dbReference type="AlphaFoldDB" id="A0A382NYJ3"/>
<reference evidence="2" key="1">
    <citation type="submission" date="2018-05" db="EMBL/GenBank/DDBJ databases">
        <authorList>
            <person name="Lanie J.A."/>
            <person name="Ng W.-L."/>
            <person name="Kazmierczak K.M."/>
            <person name="Andrzejewski T.M."/>
            <person name="Davidsen T.M."/>
            <person name="Wayne K.J."/>
            <person name="Tettelin H."/>
            <person name="Glass J.I."/>
            <person name="Rusch D."/>
            <person name="Podicherti R."/>
            <person name="Tsui H.-C.T."/>
            <person name="Winkler M.E."/>
        </authorList>
    </citation>
    <scope>NUCLEOTIDE SEQUENCE</scope>
</reference>
<evidence type="ECO:0000313" key="2">
    <source>
        <dbReference type="EMBL" id="SVC64782.1"/>
    </source>
</evidence>
<sequence>MKPTTDQNNSLNHAFKAIHDDEVPWEDGLDNNL</sequence>